<proteinExistence type="predicted"/>
<keyword evidence="4" id="KW-1185">Reference proteome</keyword>
<dbReference type="AlphaFoldDB" id="A0A840PX09"/>
<name>A0A840PX09_9ACTN</name>
<feature type="region of interest" description="Disordered" evidence="1">
    <location>
        <begin position="135"/>
        <end position="154"/>
    </location>
</feature>
<feature type="chain" id="PRO_5038822682" description="Secreted protein" evidence="2">
    <location>
        <begin position="20"/>
        <end position="175"/>
    </location>
</feature>
<sequence>MRGRVVGVVAAAVLTLALAGCGGEAEGGGDVASVNGAGTASTSASAAPNADAKHEMALKFAQCMRENGVQVDDPQPGQGVRIMARNLPQGTMEKAQEACKEFAEGAGIGQNANPQQAENMRKFAQCMRDNGVEAFPDPEGAGIRITPEVGEDPDFEAAQQKCAEQYLPQAGQGGS</sequence>
<feature type="signal peptide" evidence="2">
    <location>
        <begin position="1"/>
        <end position="19"/>
    </location>
</feature>
<gene>
    <name evidence="3" type="ORF">HNP84_010162</name>
</gene>
<keyword evidence="2" id="KW-0732">Signal</keyword>
<dbReference type="EMBL" id="JACHGN010000042">
    <property type="protein sequence ID" value="MBB5140395.1"/>
    <property type="molecule type" value="Genomic_DNA"/>
</dbReference>
<reference evidence="3 4" key="1">
    <citation type="submission" date="2020-08" db="EMBL/GenBank/DDBJ databases">
        <title>Genomic Encyclopedia of Type Strains, Phase IV (KMG-IV): sequencing the most valuable type-strain genomes for metagenomic binning, comparative biology and taxonomic classification.</title>
        <authorList>
            <person name="Goeker M."/>
        </authorList>
    </citation>
    <scope>NUCLEOTIDE SEQUENCE [LARGE SCALE GENOMIC DNA]</scope>
    <source>
        <strain evidence="3 4">DSM 45615</strain>
    </source>
</reference>
<accession>A0A840PX09</accession>
<evidence type="ECO:0000256" key="1">
    <source>
        <dbReference type="SAM" id="MobiDB-lite"/>
    </source>
</evidence>
<organism evidence="3 4">
    <name type="scientific">Thermocatellispora tengchongensis</name>
    <dbReference type="NCBI Taxonomy" id="1073253"/>
    <lineage>
        <taxon>Bacteria</taxon>
        <taxon>Bacillati</taxon>
        <taxon>Actinomycetota</taxon>
        <taxon>Actinomycetes</taxon>
        <taxon>Streptosporangiales</taxon>
        <taxon>Streptosporangiaceae</taxon>
        <taxon>Thermocatellispora</taxon>
    </lineage>
</organism>
<evidence type="ECO:0000313" key="3">
    <source>
        <dbReference type="EMBL" id="MBB5140395.1"/>
    </source>
</evidence>
<dbReference type="RefSeq" id="WP_185057181.1">
    <property type="nucleotide sequence ID" value="NZ_BAABIX010000065.1"/>
</dbReference>
<protein>
    <recommendedName>
        <fullName evidence="5">Secreted protein</fullName>
    </recommendedName>
</protein>
<comment type="caution">
    <text evidence="3">The sequence shown here is derived from an EMBL/GenBank/DDBJ whole genome shotgun (WGS) entry which is preliminary data.</text>
</comment>
<evidence type="ECO:0008006" key="5">
    <source>
        <dbReference type="Google" id="ProtNLM"/>
    </source>
</evidence>
<dbReference type="PROSITE" id="PS51257">
    <property type="entry name" value="PROKAR_LIPOPROTEIN"/>
    <property type="match status" value="1"/>
</dbReference>
<evidence type="ECO:0000256" key="2">
    <source>
        <dbReference type="SAM" id="SignalP"/>
    </source>
</evidence>
<dbReference type="Proteomes" id="UP000578449">
    <property type="component" value="Unassembled WGS sequence"/>
</dbReference>
<evidence type="ECO:0000313" key="4">
    <source>
        <dbReference type="Proteomes" id="UP000578449"/>
    </source>
</evidence>